<evidence type="ECO:0000313" key="4">
    <source>
        <dbReference type="Proteomes" id="UP000247978"/>
    </source>
</evidence>
<keyword evidence="4" id="KW-1185">Reference proteome</keyword>
<gene>
    <name evidence="3" type="ORF">DFR56_1146</name>
</gene>
<dbReference type="CDD" id="cd02966">
    <property type="entry name" value="TlpA_like_family"/>
    <property type="match status" value="1"/>
</dbReference>
<dbReference type="Gene3D" id="3.40.30.10">
    <property type="entry name" value="Glutaredoxin"/>
    <property type="match status" value="1"/>
</dbReference>
<dbReference type="InterPro" id="IPR017937">
    <property type="entry name" value="Thioredoxin_CS"/>
</dbReference>
<dbReference type="PROSITE" id="PS51352">
    <property type="entry name" value="THIOREDOXIN_2"/>
    <property type="match status" value="1"/>
</dbReference>
<evidence type="ECO:0000256" key="1">
    <source>
        <dbReference type="ARBA" id="ARBA00023157"/>
    </source>
</evidence>
<evidence type="ECO:0000259" key="2">
    <source>
        <dbReference type="PROSITE" id="PS51352"/>
    </source>
</evidence>
<keyword evidence="1" id="KW-1015">Disulfide bond</keyword>
<dbReference type="PANTHER" id="PTHR42852:SF1">
    <property type="entry name" value="THIOREDOXIN-LIKE PROTEIN YNEN"/>
    <property type="match status" value="1"/>
</dbReference>
<dbReference type="InterPro" id="IPR036249">
    <property type="entry name" value="Thioredoxin-like_sf"/>
</dbReference>
<organism evidence="3 4">
    <name type="scientific">Pseudogracilibacillus auburnensis</name>
    <dbReference type="NCBI Taxonomy" id="1494959"/>
    <lineage>
        <taxon>Bacteria</taxon>
        <taxon>Bacillati</taxon>
        <taxon>Bacillota</taxon>
        <taxon>Bacilli</taxon>
        <taxon>Bacillales</taxon>
        <taxon>Bacillaceae</taxon>
        <taxon>Pseudogracilibacillus</taxon>
    </lineage>
</organism>
<proteinExistence type="predicted"/>
<evidence type="ECO:0000313" key="3">
    <source>
        <dbReference type="EMBL" id="PXW83722.1"/>
    </source>
</evidence>
<dbReference type="Proteomes" id="UP000247978">
    <property type="component" value="Unassembled WGS sequence"/>
</dbReference>
<dbReference type="PROSITE" id="PS00194">
    <property type="entry name" value="THIOREDOXIN_1"/>
    <property type="match status" value="1"/>
</dbReference>
<dbReference type="GO" id="GO:0016491">
    <property type="term" value="F:oxidoreductase activity"/>
    <property type="evidence" value="ECO:0007669"/>
    <property type="project" value="InterPro"/>
</dbReference>
<dbReference type="InterPro" id="IPR000866">
    <property type="entry name" value="AhpC/TSA"/>
</dbReference>
<comment type="caution">
    <text evidence="3">The sequence shown here is derived from an EMBL/GenBank/DDBJ whole genome shotgun (WGS) entry which is preliminary data.</text>
</comment>
<dbReference type="OrthoDB" id="25753at2"/>
<name>A0A2V3VPF4_9BACI</name>
<dbReference type="EMBL" id="QJJQ01000014">
    <property type="protein sequence ID" value="PXW83722.1"/>
    <property type="molecule type" value="Genomic_DNA"/>
</dbReference>
<accession>A0A2V3VPF4</accession>
<dbReference type="Pfam" id="PF00578">
    <property type="entry name" value="AhpC-TSA"/>
    <property type="match status" value="1"/>
</dbReference>
<protein>
    <submittedName>
        <fullName evidence="3">Peroxiredoxin</fullName>
    </submittedName>
</protein>
<dbReference type="InterPro" id="IPR050553">
    <property type="entry name" value="Thioredoxin_ResA/DsbE_sf"/>
</dbReference>
<sequence>MKKWIIVVIVVGLFGWALYDFVSKEDPKELEAEVGIEKGDMAPDFELETVDGEKVKLSDYRGEKVLLNFWATWCPPCRAEMPDMQKFHEEYGDGVILAVNLRETETSSSNVENFLDEYGITFQVLSDKNTVVANVYKAQALPTSYLIDSEGIIHNIAIGPLNYEAMVQEFDKMN</sequence>
<feature type="domain" description="Thioredoxin" evidence="2">
    <location>
        <begin position="36"/>
        <end position="174"/>
    </location>
</feature>
<reference evidence="3 4" key="1">
    <citation type="submission" date="2018-05" db="EMBL/GenBank/DDBJ databases">
        <title>Genomic Encyclopedia of Type Strains, Phase IV (KMG-IV): sequencing the most valuable type-strain genomes for metagenomic binning, comparative biology and taxonomic classification.</title>
        <authorList>
            <person name="Goeker M."/>
        </authorList>
    </citation>
    <scope>NUCLEOTIDE SEQUENCE [LARGE SCALE GENOMIC DNA]</scope>
    <source>
        <strain evidence="3 4">DSM 28556</strain>
    </source>
</reference>
<dbReference type="AlphaFoldDB" id="A0A2V3VPF4"/>
<dbReference type="InterPro" id="IPR013766">
    <property type="entry name" value="Thioredoxin_domain"/>
</dbReference>
<dbReference type="GO" id="GO:0016209">
    <property type="term" value="F:antioxidant activity"/>
    <property type="evidence" value="ECO:0007669"/>
    <property type="project" value="InterPro"/>
</dbReference>
<dbReference type="PANTHER" id="PTHR42852">
    <property type="entry name" value="THIOL:DISULFIDE INTERCHANGE PROTEIN DSBE"/>
    <property type="match status" value="1"/>
</dbReference>
<dbReference type="RefSeq" id="WP_110396597.1">
    <property type="nucleotide sequence ID" value="NZ_JADIJL010000001.1"/>
</dbReference>
<dbReference type="SUPFAM" id="SSF52833">
    <property type="entry name" value="Thioredoxin-like"/>
    <property type="match status" value="1"/>
</dbReference>